<dbReference type="EMBL" id="CP092870">
    <property type="protein sequence ID" value="UYV71603.1"/>
    <property type="molecule type" value="Genomic_DNA"/>
</dbReference>
<dbReference type="InterPro" id="IPR000555">
    <property type="entry name" value="JAMM/MPN+_dom"/>
</dbReference>
<reference evidence="2 3" key="1">
    <citation type="submission" date="2022-01" db="EMBL/GenBank/DDBJ databases">
        <title>A chromosomal length assembly of Cordylochernes scorpioides.</title>
        <authorList>
            <person name="Zeh D."/>
            <person name="Zeh J."/>
        </authorList>
    </citation>
    <scope>NUCLEOTIDE SEQUENCE [LARGE SCALE GENOMIC DNA]</scope>
    <source>
        <strain evidence="2">IN4F17</strain>
        <tissue evidence="2">Whole Body</tissue>
    </source>
</reference>
<evidence type="ECO:0000313" key="2">
    <source>
        <dbReference type="EMBL" id="UYV71603.1"/>
    </source>
</evidence>
<organism evidence="2 3">
    <name type="scientific">Cordylochernes scorpioides</name>
    <dbReference type="NCBI Taxonomy" id="51811"/>
    <lineage>
        <taxon>Eukaryota</taxon>
        <taxon>Metazoa</taxon>
        <taxon>Ecdysozoa</taxon>
        <taxon>Arthropoda</taxon>
        <taxon>Chelicerata</taxon>
        <taxon>Arachnida</taxon>
        <taxon>Pseudoscorpiones</taxon>
        <taxon>Cheliferoidea</taxon>
        <taxon>Chernetidae</taxon>
        <taxon>Cordylochernes</taxon>
    </lineage>
</organism>
<keyword evidence="3" id="KW-1185">Reference proteome</keyword>
<accession>A0ABY6KSF7</accession>
<gene>
    <name evidence="2" type="ORF">LAZ67_8003828</name>
</gene>
<dbReference type="CDD" id="cd08067">
    <property type="entry name" value="MPN_2A_DUB"/>
    <property type="match status" value="1"/>
</dbReference>
<name>A0ABY6KSF7_9ARAC</name>
<proteinExistence type="predicted"/>
<evidence type="ECO:0000313" key="3">
    <source>
        <dbReference type="Proteomes" id="UP001235939"/>
    </source>
</evidence>
<dbReference type="Pfam" id="PF01398">
    <property type="entry name" value="JAB"/>
    <property type="match status" value="1"/>
</dbReference>
<evidence type="ECO:0000259" key="1">
    <source>
        <dbReference type="PROSITE" id="PS50249"/>
    </source>
</evidence>
<dbReference type="Proteomes" id="UP001235939">
    <property type="component" value="Chromosome 08"/>
</dbReference>
<dbReference type="PROSITE" id="PS50249">
    <property type="entry name" value="MPN"/>
    <property type="match status" value="1"/>
</dbReference>
<dbReference type="PANTHER" id="PTHR10410">
    <property type="entry name" value="EUKARYOTIC TRANSLATION INITIATION FACTOR 3 -RELATED"/>
    <property type="match status" value="1"/>
</dbReference>
<protein>
    <submittedName>
        <fullName evidence="2">MPND</fullName>
    </submittedName>
</protein>
<dbReference type="InterPro" id="IPR037518">
    <property type="entry name" value="MPN"/>
</dbReference>
<dbReference type="SUPFAM" id="SSF102712">
    <property type="entry name" value="JAB1/MPN domain"/>
    <property type="match status" value="1"/>
</dbReference>
<feature type="domain" description="MPN" evidence="1">
    <location>
        <begin position="114"/>
        <end position="249"/>
    </location>
</feature>
<dbReference type="Gene3D" id="3.40.140.10">
    <property type="entry name" value="Cytidine Deaminase, domain 2"/>
    <property type="match status" value="1"/>
</dbReference>
<sequence length="353" mass="39453">MCGCSLIHPPPPPLLSPPANQKPPLYSSRKPIKRGFFMNIESLLSKSTEKGLGSFKVRLGSSSFRLGLGSFKVRFRLRYPSQSSCGVCARAVSNKSYASCIPFNSLDSRQPFNISIASNCLLLVDFHCHLTKNEVVGYLGGTWDPATCNLAILQAFPCRTKLGDNDNAQVVEEEIRRAMEQRHLAPVGWYHSHPYCPARPTVQDTKLQQGYQAALRGPSDSPGLPCIGLICAPYTDKNHFEAEYLCYWVLSEGETKLEVVGQPMQMMYNMSHDSFLTQDLLTEMRLLSDYYRGATDAIHFTVPFQQGLSHWEKLKCSLRSKLPRDLQPLGSPSSAQAQAVTHFWDFLKGLILT</sequence>
<dbReference type="InterPro" id="IPR050242">
    <property type="entry name" value="JAMM_MPN+_peptidase_M67A"/>
</dbReference>